<accession>A0ABY4VZ65</accession>
<evidence type="ECO:0000256" key="6">
    <source>
        <dbReference type="ARBA" id="ARBA00023315"/>
    </source>
</evidence>
<keyword evidence="8" id="KW-1185">Reference proteome</keyword>
<sequence>MEKISFRYRAEYAALRSIFWIFERLGREKASAFGGWLARKIGIRLSVHRLAHDNMKRALPGLSEAEMQAALLKMWDNLGRNIAEIPFLQSLLDNPEAVELVGAEYMDTQVASGKSAFFVTAHYGPWELVQVVGKYIKNHSVVLYRAANNPLVEAYFQAMRLDPDNQFYSKGREGAKAMLRAVRDGRAIGLLNDQKLNGGISVPFFGREAMTAPAIAEIARKMEIPIYPMKVERLENGRFRATVSPALDLPRSEDRDADIYEILKRINEVYEDWITERPDHWFWVHNRWP</sequence>
<evidence type="ECO:0000313" key="8">
    <source>
        <dbReference type="Proteomes" id="UP001056291"/>
    </source>
</evidence>
<comment type="subcellular location">
    <subcellularLocation>
        <location evidence="1">Cell inner membrane</location>
    </subcellularLocation>
</comment>
<evidence type="ECO:0000313" key="7">
    <source>
        <dbReference type="EMBL" id="USG60208.1"/>
    </source>
</evidence>
<dbReference type="PANTHER" id="PTHR30606">
    <property type="entry name" value="LIPID A BIOSYNTHESIS LAUROYL ACYLTRANSFERASE"/>
    <property type="match status" value="1"/>
</dbReference>
<keyword evidence="6" id="KW-0012">Acyltransferase</keyword>
<evidence type="ECO:0000256" key="1">
    <source>
        <dbReference type="ARBA" id="ARBA00004533"/>
    </source>
</evidence>
<dbReference type="PANTHER" id="PTHR30606:SF9">
    <property type="entry name" value="LIPID A BIOSYNTHESIS LAUROYLTRANSFERASE"/>
    <property type="match status" value="1"/>
</dbReference>
<name>A0ABY4VZ65_9PROT</name>
<keyword evidence="2" id="KW-1003">Cell membrane</keyword>
<dbReference type="CDD" id="cd07984">
    <property type="entry name" value="LPLAT_LABLAT-like"/>
    <property type="match status" value="1"/>
</dbReference>
<evidence type="ECO:0000256" key="5">
    <source>
        <dbReference type="ARBA" id="ARBA00023136"/>
    </source>
</evidence>
<gene>
    <name evidence="7" type="ORF">NBZ79_13580</name>
</gene>
<keyword evidence="5" id="KW-0472">Membrane</keyword>
<dbReference type="Pfam" id="PF03279">
    <property type="entry name" value="Lip_A_acyltrans"/>
    <property type="match status" value="1"/>
</dbReference>
<reference evidence="7" key="1">
    <citation type="submission" date="2022-06" db="EMBL/GenBank/DDBJ databases">
        <title>Sneathiella actinostolidae sp. nov., isolated from a sea anemonein the Western Pacific Ocean.</title>
        <authorList>
            <person name="Wei M.J."/>
        </authorList>
    </citation>
    <scope>NUCLEOTIDE SEQUENCE</scope>
    <source>
        <strain evidence="7">PHK-P5</strain>
    </source>
</reference>
<dbReference type="EMBL" id="CP098747">
    <property type="protein sequence ID" value="USG60208.1"/>
    <property type="molecule type" value="Genomic_DNA"/>
</dbReference>
<dbReference type="InterPro" id="IPR004960">
    <property type="entry name" value="LipA_acyltrans"/>
</dbReference>
<evidence type="ECO:0008006" key="9">
    <source>
        <dbReference type="Google" id="ProtNLM"/>
    </source>
</evidence>
<keyword evidence="4" id="KW-0808">Transferase</keyword>
<protein>
    <recommendedName>
        <fullName evidence="9">Lauroyl acyltransferase</fullName>
    </recommendedName>
</protein>
<evidence type="ECO:0000256" key="3">
    <source>
        <dbReference type="ARBA" id="ARBA00022519"/>
    </source>
</evidence>
<keyword evidence="3" id="KW-0997">Cell inner membrane</keyword>
<dbReference type="RefSeq" id="WP_251933015.1">
    <property type="nucleotide sequence ID" value="NZ_CP098747.1"/>
</dbReference>
<evidence type="ECO:0000256" key="2">
    <source>
        <dbReference type="ARBA" id="ARBA00022475"/>
    </source>
</evidence>
<evidence type="ECO:0000256" key="4">
    <source>
        <dbReference type="ARBA" id="ARBA00022679"/>
    </source>
</evidence>
<dbReference type="Proteomes" id="UP001056291">
    <property type="component" value="Chromosome"/>
</dbReference>
<organism evidence="7 8">
    <name type="scientific">Sneathiella marina</name>
    <dbReference type="NCBI Taxonomy" id="2950108"/>
    <lineage>
        <taxon>Bacteria</taxon>
        <taxon>Pseudomonadati</taxon>
        <taxon>Pseudomonadota</taxon>
        <taxon>Alphaproteobacteria</taxon>
        <taxon>Sneathiellales</taxon>
        <taxon>Sneathiellaceae</taxon>
        <taxon>Sneathiella</taxon>
    </lineage>
</organism>
<proteinExistence type="predicted"/>